<evidence type="ECO:0000313" key="4">
    <source>
        <dbReference type="Proteomes" id="UP000186268"/>
    </source>
</evidence>
<dbReference type="AlphaFoldDB" id="A0A1Q5T775"/>
<dbReference type="InterPro" id="IPR036165">
    <property type="entry name" value="YefM-like_sf"/>
</dbReference>
<comment type="caution">
    <text evidence="3">The sequence shown here is derived from an EMBL/GenBank/DDBJ whole genome shotgun (WGS) entry which is preliminary data.</text>
</comment>
<gene>
    <name evidence="3" type="ORF">Xedl_03947</name>
</gene>
<dbReference type="Proteomes" id="UP000186268">
    <property type="component" value="Unassembled WGS sequence"/>
</dbReference>
<evidence type="ECO:0000256" key="2">
    <source>
        <dbReference type="RuleBase" id="RU362080"/>
    </source>
</evidence>
<dbReference type="STRING" id="1873482.Xedl_03947"/>
<keyword evidence="4" id="KW-1185">Reference proteome</keyword>
<sequence>MTIQANMHEAKTHLSQLADKVVDGEIVIIAKSGKPYVQLVPINQSDRIPGGCENTVSIDEQFYEADHDIQELFEGSVIFRRLFCQLTRHNDQCAYNF</sequence>
<dbReference type="InterPro" id="IPR006442">
    <property type="entry name" value="Antitoxin_Phd/YefM"/>
</dbReference>
<proteinExistence type="inferred from homology"/>
<reference evidence="3 4" key="1">
    <citation type="submission" date="2016-09" db="EMBL/GenBank/DDBJ databases">
        <title>Xenorhabdus thuongxuanensis sp. nov. and Xenorhabdus eapokensis sp. nov., isolated from Steinernema species.</title>
        <authorList>
            <person name="Kaempfer P."/>
            <person name="Tobias N.J."/>
            <person name="Phan Ke L."/>
            <person name="Bode H.B."/>
            <person name="Glaeser S.P."/>
        </authorList>
    </citation>
    <scope>NUCLEOTIDE SEQUENCE [LARGE SCALE GENOMIC DNA]</scope>
    <source>
        <strain evidence="3 4">DL20</strain>
    </source>
</reference>
<dbReference type="NCBIfam" id="TIGR01552">
    <property type="entry name" value="phd_fam"/>
    <property type="match status" value="1"/>
</dbReference>
<dbReference type="Gene3D" id="3.40.1620.10">
    <property type="entry name" value="YefM-like domain"/>
    <property type="match status" value="1"/>
</dbReference>
<comment type="function">
    <text evidence="2">Antitoxin component of a type II toxin-antitoxin (TA) system.</text>
</comment>
<dbReference type="SUPFAM" id="SSF143120">
    <property type="entry name" value="YefM-like"/>
    <property type="match status" value="1"/>
</dbReference>
<name>A0A1Q5T775_9GAMM</name>
<accession>A0A1Q5T775</accession>
<evidence type="ECO:0000313" key="3">
    <source>
        <dbReference type="EMBL" id="OKO96097.1"/>
    </source>
</evidence>
<dbReference type="EMBL" id="MKGQ01000158">
    <property type="protein sequence ID" value="OKO96097.1"/>
    <property type="molecule type" value="Genomic_DNA"/>
</dbReference>
<dbReference type="Pfam" id="PF02604">
    <property type="entry name" value="PhdYeFM_antitox"/>
    <property type="match status" value="1"/>
</dbReference>
<organism evidence="3 4">
    <name type="scientific">Xenorhabdus eapokensis</name>
    <dbReference type="NCBI Taxonomy" id="1873482"/>
    <lineage>
        <taxon>Bacteria</taxon>
        <taxon>Pseudomonadati</taxon>
        <taxon>Pseudomonadota</taxon>
        <taxon>Gammaproteobacteria</taxon>
        <taxon>Enterobacterales</taxon>
        <taxon>Morganellaceae</taxon>
        <taxon>Xenorhabdus</taxon>
    </lineage>
</organism>
<evidence type="ECO:0000256" key="1">
    <source>
        <dbReference type="ARBA" id="ARBA00009981"/>
    </source>
</evidence>
<comment type="similarity">
    <text evidence="1 2">Belongs to the phD/YefM antitoxin family.</text>
</comment>
<protein>
    <recommendedName>
        <fullName evidence="2">Antitoxin</fullName>
    </recommendedName>
</protein>